<proteinExistence type="predicted"/>
<gene>
    <name evidence="2" type="ORF">Syun_017525</name>
</gene>
<dbReference type="Pfam" id="PF25370">
    <property type="entry name" value="HTH_74"/>
    <property type="match status" value="1"/>
</dbReference>
<name>A0AAP0J769_9MAGN</name>
<dbReference type="Proteomes" id="UP001420932">
    <property type="component" value="Unassembled WGS sequence"/>
</dbReference>
<keyword evidence="3" id="KW-1185">Reference proteome</keyword>
<comment type="caution">
    <text evidence="2">The sequence shown here is derived from an EMBL/GenBank/DDBJ whole genome shotgun (WGS) entry which is preliminary data.</text>
</comment>
<evidence type="ECO:0000259" key="1">
    <source>
        <dbReference type="Pfam" id="PF25370"/>
    </source>
</evidence>
<sequence>MTPKDAGLRYTSLVIPAFSLLKTVINGNYNPARSSPISAPESRTPFVIYDTPAGHSCHFDRYKYEPLPFPLKKKKIQKLNFDHAKRAERESMEAFPSESEITVADALLLLSESLCLLTPSFSTSSRCAISDESVGDCKISKDWIKSVEDLSPLSDCSNSKSCGSTLTSCDVGSTGESSSSTQADMLQALSLAARFHDLKLKVVKRSRTKHYTGKQIINKAVDPFSKWSTRTTKSTWSSSSAMSTSKRCLEMSPVTSSRSTTVDQGLKRLSVISNGSGGAREVNKKAKIVFGSPSMERRAEDILRLLSDGYWSSEVRIRNVLGDRADTSKALRM</sequence>
<evidence type="ECO:0000313" key="3">
    <source>
        <dbReference type="Proteomes" id="UP001420932"/>
    </source>
</evidence>
<organism evidence="2 3">
    <name type="scientific">Stephania yunnanensis</name>
    <dbReference type="NCBI Taxonomy" id="152371"/>
    <lineage>
        <taxon>Eukaryota</taxon>
        <taxon>Viridiplantae</taxon>
        <taxon>Streptophyta</taxon>
        <taxon>Embryophyta</taxon>
        <taxon>Tracheophyta</taxon>
        <taxon>Spermatophyta</taxon>
        <taxon>Magnoliopsida</taxon>
        <taxon>Ranunculales</taxon>
        <taxon>Menispermaceae</taxon>
        <taxon>Menispermoideae</taxon>
        <taxon>Cissampelideae</taxon>
        <taxon>Stephania</taxon>
    </lineage>
</organism>
<dbReference type="PANTHER" id="PTHR34799">
    <property type="entry name" value="OS07G0656300 PROTEIN"/>
    <property type="match status" value="1"/>
</dbReference>
<dbReference type="EMBL" id="JBBNAF010000007">
    <property type="protein sequence ID" value="KAK9128728.1"/>
    <property type="molecule type" value="Genomic_DNA"/>
</dbReference>
<accession>A0AAP0J769</accession>
<reference evidence="2 3" key="1">
    <citation type="submission" date="2024-01" db="EMBL/GenBank/DDBJ databases">
        <title>Genome assemblies of Stephania.</title>
        <authorList>
            <person name="Yang L."/>
        </authorList>
    </citation>
    <scope>NUCLEOTIDE SEQUENCE [LARGE SCALE GENOMIC DNA]</scope>
    <source>
        <strain evidence="2">YNDBR</strain>
        <tissue evidence="2">Leaf</tissue>
    </source>
</reference>
<feature type="domain" description="HTH three-helical bundle" evidence="1">
    <location>
        <begin position="292"/>
        <end position="333"/>
    </location>
</feature>
<dbReference type="PANTHER" id="PTHR34799:SF2">
    <property type="entry name" value="OS07G0656300 PROTEIN"/>
    <property type="match status" value="1"/>
</dbReference>
<evidence type="ECO:0000313" key="2">
    <source>
        <dbReference type="EMBL" id="KAK9128728.1"/>
    </source>
</evidence>
<dbReference type="AlphaFoldDB" id="A0AAP0J769"/>
<dbReference type="InterPro" id="IPR057523">
    <property type="entry name" value="HTH_74"/>
</dbReference>
<protein>
    <recommendedName>
        <fullName evidence="1">HTH three-helical bundle domain-containing protein</fullName>
    </recommendedName>
</protein>